<protein>
    <submittedName>
        <fullName evidence="1">2807_t:CDS:1</fullName>
    </submittedName>
</protein>
<name>A0ACA9M222_9GLOM</name>
<reference evidence="1" key="1">
    <citation type="submission" date="2021-06" db="EMBL/GenBank/DDBJ databases">
        <authorList>
            <person name="Kallberg Y."/>
            <person name="Tangrot J."/>
            <person name="Rosling A."/>
        </authorList>
    </citation>
    <scope>NUCLEOTIDE SEQUENCE</scope>
    <source>
        <strain evidence="1">28 12/20/2015</strain>
    </source>
</reference>
<dbReference type="EMBL" id="CAJVPW010005460">
    <property type="protein sequence ID" value="CAG8555144.1"/>
    <property type="molecule type" value="Genomic_DNA"/>
</dbReference>
<feature type="non-terminal residue" evidence="1">
    <location>
        <position position="219"/>
    </location>
</feature>
<evidence type="ECO:0000313" key="1">
    <source>
        <dbReference type="EMBL" id="CAG8555144.1"/>
    </source>
</evidence>
<accession>A0ACA9M222</accession>
<dbReference type="Proteomes" id="UP000789366">
    <property type="component" value="Unassembled WGS sequence"/>
</dbReference>
<sequence>MGELLDLIGAILQNLLLTVILIALYNVLIDTSLLLQTYYYCYRKPPDADEPDNKSDEFENNSDEYENKSNESNNISDESTGEFIKPDDSNVESQMPIRQSRFKPFLKTLAGLFVICLIGGLAYLISYQTKTEYNQNTDLELKLLPQIFGWSTVSRIPQIIKNYKAQSTEGLSLAMFCYCALGNITFCLSIIIYSVEFKYLLSNLPWTVGSGSSLLFDCT</sequence>
<evidence type="ECO:0000313" key="2">
    <source>
        <dbReference type="Proteomes" id="UP000789366"/>
    </source>
</evidence>
<comment type="caution">
    <text evidence="1">The sequence shown here is derived from an EMBL/GenBank/DDBJ whole genome shotgun (WGS) entry which is preliminary data.</text>
</comment>
<proteinExistence type="predicted"/>
<gene>
    <name evidence="1" type="ORF">SPELUC_LOCUS5368</name>
</gene>
<keyword evidence="2" id="KW-1185">Reference proteome</keyword>
<organism evidence="1 2">
    <name type="scientific">Cetraspora pellucida</name>
    <dbReference type="NCBI Taxonomy" id="1433469"/>
    <lineage>
        <taxon>Eukaryota</taxon>
        <taxon>Fungi</taxon>
        <taxon>Fungi incertae sedis</taxon>
        <taxon>Mucoromycota</taxon>
        <taxon>Glomeromycotina</taxon>
        <taxon>Glomeromycetes</taxon>
        <taxon>Diversisporales</taxon>
        <taxon>Gigasporaceae</taxon>
        <taxon>Cetraspora</taxon>
    </lineage>
</organism>